<dbReference type="AlphaFoldDB" id="A0A0V1LGR8"/>
<feature type="region of interest" description="Disordered" evidence="1">
    <location>
        <begin position="233"/>
        <end position="252"/>
    </location>
</feature>
<gene>
    <name evidence="2" type="primary">KRBA2</name>
    <name evidence="2" type="ORF">T02_7262</name>
</gene>
<keyword evidence="3" id="KW-1185">Reference proteome</keyword>
<dbReference type="STRING" id="6335.A0A0V1LGR8"/>
<reference evidence="2 3" key="1">
    <citation type="submission" date="2015-05" db="EMBL/GenBank/DDBJ databases">
        <title>Evolution of Trichinella species and genotypes.</title>
        <authorList>
            <person name="Korhonen P.K."/>
            <person name="Edoardo P."/>
            <person name="Giuseppe L.R."/>
            <person name="Gasser R.B."/>
        </authorList>
    </citation>
    <scope>NUCLEOTIDE SEQUENCE [LARGE SCALE GENOMIC DNA]</scope>
    <source>
        <strain evidence="2">ISS10</strain>
    </source>
</reference>
<dbReference type="InterPro" id="IPR012337">
    <property type="entry name" value="RNaseH-like_sf"/>
</dbReference>
<dbReference type="SUPFAM" id="SSF53098">
    <property type="entry name" value="Ribonuclease H-like"/>
    <property type="match status" value="1"/>
</dbReference>
<sequence length="369" mass="41662">MGMKARFQKKLQQMLHEKRKNKFVLSASQHNGTIRDLIRINAEIARAYSDHRLTKRFEVQIREKFRLIRKRKNESNIRLATAYDEISEAIKTSHERTGLVTLYIGLCGRCHEKKNKKASKLLLVVKQIRNSSIISKYCVLRSLKSKKAQEVDGGYLDIFHYLVPQQCLHQSDMAVNLSTSLLLRRPWHPQSQGGVERLNEIIQNNLAIWMKKTTVRDGHTHALTKQSPSKVMFGEESSAEVKSHPLPQSLPKKTTDEEEVEIFFIRTAAAEGQKNCAVAVIAKPKKSVTVIAAGRCAMLKIPKVDRDPADPRNLPMVVLKINNGLHTVGCRQGILASKYTATDLKPIKDALLSTTDIQNVEISVRTAVT</sequence>
<proteinExistence type="predicted"/>
<accession>A0A0V1LGR8</accession>
<evidence type="ECO:0000256" key="1">
    <source>
        <dbReference type="SAM" id="MobiDB-lite"/>
    </source>
</evidence>
<name>A0A0V1LGR8_9BILA</name>
<dbReference type="GO" id="GO:0003676">
    <property type="term" value="F:nucleic acid binding"/>
    <property type="evidence" value="ECO:0007669"/>
    <property type="project" value="InterPro"/>
</dbReference>
<comment type="caution">
    <text evidence="2">The sequence shown here is derived from an EMBL/GenBank/DDBJ whole genome shotgun (WGS) entry which is preliminary data.</text>
</comment>
<dbReference type="EMBL" id="JYDW01000054">
    <property type="protein sequence ID" value="KRZ58618.1"/>
    <property type="molecule type" value="Genomic_DNA"/>
</dbReference>
<dbReference type="OrthoDB" id="5853607at2759"/>
<evidence type="ECO:0000313" key="2">
    <source>
        <dbReference type="EMBL" id="KRZ58618.1"/>
    </source>
</evidence>
<protein>
    <submittedName>
        <fullName evidence="2">KRAB-A domain-containing protein 2</fullName>
    </submittedName>
</protein>
<evidence type="ECO:0000313" key="3">
    <source>
        <dbReference type="Proteomes" id="UP000054721"/>
    </source>
</evidence>
<dbReference type="Gene3D" id="3.30.420.10">
    <property type="entry name" value="Ribonuclease H-like superfamily/Ribonuclease H"/>
    <property type="match status" value="1"/>
</dbReference>
<dbReference type="Proteomes" id="UP000054721">
    <property type="component" value="Unassembled WGS sequence"/>
</dbReference>
<organism evidence="2 3">
    <name type="scientific">Trichinella nativa</name>
    <dbReference type="NCBI Taxonomy" id="6335"/>
    <lineage>
        <taxon>Eukaryota</taxon>
        <taxon>Metazoa</taxon>
        <taxon>Ecdysozoa</taxon>
        <taxon>Nematoda</taxon>
        <taxon>Enoplea</taxon>
        <taxon>Dorylaimia</taxon>
        <taxon>Trichinellida</taxon>
        <taxon>Trichinellidae</taxon>
        <taxon>Trichinella</taxon>
    </lineage>
</organism>
<dbReference type="InterPro" id="IPR036397">
    <property type="entry name" value="RNaseH_sf"/>
</dbReference>